<evidence type="ECO:0000313" key="2">
    <source>
        <dbReference type="Proteomes" id="UP001204376"/>
    </source>
</evidence>
<name>A0ABT1SZ62_9SPHI</name>
<protein>
    <submittedName>
        <fullName evidence="1">Uncharacterized protein</fullName>
    </submittedName>
</protein>
<sequence length="87" mass="10168">MNRKIFRELRDPAYNELLDRMKAYDTADHDKLVHVRLDNYTVVILNQLKLATGIDITKVMAFAVSELLKTHPELRLAIDQFLNQLKT</sequence>
<accession>A0ABT1SZ62</accession>
<gene>
    <name evidence="1" type="ORF">NPE20_06725</name>
</gene>
<evidence type="ECO:0000313" key="1">
    <source>
        <dbReference type="EMBL" id="MCQ6957641.1"/>
    </source>
</evidence>
<keyword evidence="2" id="KW-1185">Reference proteome</keyword>
<dbReference type="RefSeq" id="WP_256537839.1">
    <property type="nucleotide sequence ID" value="NZ_JANHOH010000001.1"/>
</dbReference>
<dbReference type="EMBL" id="JANHOH010000001">
    <property type="protein sequence ID" value="MCQ6957641.1"/>
    <property type="molecule type" value="Genomic_DNA"/>
</dbReference>
<comment type="caution">
    <text evidence="1">The sequence shown here is derived from an EMBL/GenBank/DDBJ whole genome shotgun (WGS) entry which is preliminary data.</text>
</comment>
<proteinExistence type="predicted"/>
<dbReference type="Proteomes" id="UP001204376">
    <property type="component" value="Unassembled WGS sequence"/>
</dbReference>
<organism evidence="1 2">
    <name type="scientific">Mucilaginibacter aquariorum</name>
    <dbReference type="NCBI Taxonomy" id="2967225"/>
    <lineage>
        <taxon>Bacteria</taxon>
        <taxon>Pseudomonadati</taxon>
        <taxon>Bacteroidota</taxon>
        <taxon>Sphingobacteriia</taxon>
        <taxon>Sphingobacteriales</taxon>
        <taxon>Sphingobacteriaceae</taxon>
        <taxon>Mucilaginibacter</taxon>
    </lineage>
</organism>
<reference evidence="1 2" key="1">
    <citation type="submission" date="2022-07" db="EMBL/GenBank/DDBJ databases">
        <title>Mucilaginibacter sp. JC4.</title>
        <authorList>
            <person name="Le V."/>
            <person name="Ko S.-R."/>
            <person name="Ahn C.-Y."/>
            <person name="Oh H.-M."/>
        </authorList>
    </citation>
    <scope>NUCLEOTIDE SEQUENCE [LARGE SCALE GENOMIC DNA]</scope>
    <source>
        <strain evidence="1 2">JC4</strain>
    </source>
</reference>